<proteinExistence type="predicted"/>
<evidence type="ECO:0000313" key="2">
    <source>
        <dbReference type="Proteomes" id="UP000298653"/>
    </source>
</evidence>
<dbReference type="EMBL" id="CP040058">
    <property type="protein sequence ID" value="QCP35223.1"/>
    <property type="molecule type" value="Genomic_DNA"/>
</dbReference>
<gene>
    <name evidence="1" type="ORF">AR1Y2_1769</name>
</gene>
<sequence length="114" mass="13052">MTTFLLFVVIGLLVYIISNLEKQKKEKPADEKKQASIKQTLVRCKGRFCEITVKEPLASVDIMNQIKGILIDSDDEWVLISYSKRKKTVQKLFRISLICDIKELSAHGEDEVLP</sequence>
<dbReference type="OrthoDB" id="2065546at2"/>
<name>A0A4P8IGX6_9FIRM</name>
<keyword evidence="2" id="KW-1185">Reference proteome</keyword>
<evidence type="ECO:0000313" key="1">
    <source>
        <dbReference type="EMBL" id="QCP35223.1"/>
    </source>
</evidence>
<dbReference type="KEGG" id="arf:AR1Y2_1769"/>
<reference evidence="1 2" key="1">
    <citation type="submission" date="2019-05" db="EMBL/GenBank/DDBJ databases">
        <title>Complete genome sequencing of Anaerostipes rhamnosivorans.</title>
        <authorList>
            <person name="Bui T.P.N."/>
            <person name="de Vos W.M."/>
        </authorList>
    </citation>
    <scope>NUCLEOTIDE SEQUENCE [LARGE SCALE GENOMIC DNA]</scope>
    <source>
        <strain evidence="1 2">1y2</strain>
    </source>
</reference>
<protein>
    <submittedName>
        <fullName evidence="1">Uncharacterized protein</fullName>
    </submittedName>
</protein>
<dbReference type="RefSeq" id="WP_137328635.1">
    <property type="nucleotide sequence ID" value="NZ_CP040058.1"/>
</dbReference>
<dbReference type="Proteomes" id="UP000298653">
    <property type="component" value="Chromosome"/>
</dbReference>
<dbReference type="AlphaFoldDB" id="A0A4P8IGX6"/>
<accession>A0A4P8IGX6</accession>
<organism evidence="1 2">
    <name type="scientific">Anaerostipes rhamnosivorans</name>
    <dbReference type="NCBI Taxonomy" id="1229621"/>
    <lineage>
        <taxon>Bacteria</taxon>
        <taxon>Bacillati</taxon>
        <taxon>Bacillota</taxon>
        <taxon>Clostridia</taxon>
        <taxon>Lachnospirales</taxon>
        <taxon>Lachnospiraceae</taxon>
        <taxon>Anaerostipes</taxon>
    </lineage>
</organism>